<keyword evidence="1 5" id="KW-0479">Metal-binding</keyword>
<feature type="compositionally biased region" description="Polar residues" evidence="6">
    <location>
        <begin position="496"/>
        <end position="512"/>
    </location>
</feature>
<dbReference type="GO" id="GO:0030544">
    <property type="term" value="F:Hsp70 protein binding"/>
    <property type="evidence" value="ECO:0007669"/>
    <property type="project" value="InterPro"/>
</dbReference>
<dbReference type="InterPro" id="IPR002939">
    <property type="entry name" value="DnaJ_C"/>
</dbReference>
<dbReference type="PRINTS" id="PR00625">
    <property type="entry name" value="JDOMAIN"/>
</dbReference>
<evidence type="ECO:0000313" key="16">
    <source>
        <dbReference type="Proteomes" id="UP000324907"/>
    </source>
</evidence>
<dbReference type="InterPro" id="IPR036869">
    <property type="entry name" value="J_dom_sf"/>
</dbReference>
<feature type="signal peptide" evidence="7">
    <location>
        <begin position="1"/>
        <end position="22"/>
    </location>
</feature>
<protein>
    <recommendedName>
        <fullName evidence="18">J domain-containing protein</fullName>
    </recommendedName>
</protein>
<comment type="caution">
    <text evidence="12">The sequence shown here is derived from an EMBL/GenBank/DDBJ whole genome shotgun (WGS) entry which is preliminary data.</text>
</comment>
<dbReference type="InterPro" id="IPR044713">
    <property type="entry name" value="DNJA1/2-like"/>
</dbReference>
<dbReference type="SUPFAM" id="SSF57938">
    <property type="entry name" value="DnaJ/Hsp40 cysteine-rich domain"/>
    <property type="match status" value="1"/>
</dbReference>
<evidence type="ECO:0000256" key="6">
    <source>
        <dbReference type="SAM" id="MobiDB-lite"/>
    </source>
</evidence>
<dbReference type="EMBL" id="VLTL01000113">
    <property type="protein sequence ID" value="KAA0160205.1"/>
    <property type="molecule type" value="Genomic_DNA"/>
</dbReference>
<keyword evidence="3 5" id="KW-0863">Zinc-finger</keyword>
<evidence type="ECO:0000256" key="4">
    <source>
        <dbReference type="ARBA" id="ARBA00022833"/>
    </source>
</evidence>
<keyword evidence="15" id="KW-1185">Reference proteome</keyword>
<dbReference type="SUPFAM" id="SSF49493">
    <property type="entry name" value="HSP40/DnaJ peptide-binding domain"/>
    <property type="match status" value="2"/>
</dbReference>
<evidence type="ECO:0000313" key="11">
    <source>
        <dbReference type="EMBL" id="KAA0160205.1"/>
    </source>
</evidence>
<dbReference type="GO" id="GO:0006457">
    <property type="term" value="P:protein folding"/>
    <property type="evidence" value="ECO:0007669"/>
    <property type="project" value="InterPro"/>
</dbReference>
<dbReference type="InterPro" id="IPR001305">
    <property type="entry name" value="HSP_DnaJ_Cys-rich_dom"/>
</dbReference>
<keyword evidence="4 5" id="KW-0862">Zinc</keyword>
<evidence type="ECO:0000259" key="9">
    <source>
        <dbReference type="PROSITE" id="PS51188"/>
    </source>
</evidence>
<dbReference type="PANTHER" id="PTHR43888">
    <property type="entry name" value="DNAJ-LIKE-2, ISOFORM A-RELATED"/>
    <property type="match status" value="1"/>
</dbReference>
<dbReference type="PROSITE" id="PS50076">
    <property type="entry name" value="DNAJ_2"/>
    <property type="match status" value="1"/>
</dbReference>
<feature type="domain" description="CR-type" evidence="9">
    <location>
        <begin position="153"/>
        <end position="236"/>
    </location>
</feature>
<reference evidence="14 15" key="1">
    <citation type="submission" date="2019-07" db="EMBL/GenBank/DDBJ databases">
        <title>Genomes of Cafeteria roenbergensis.</title>
        <authorList>
            <person name="Fischer M.G."/>
            <person name="Hackl T."/>
            <person name="Roman M."/>
        </authorList>
    </citation>
    <scope>NUCLEOTIDE SEQUENCE [LARGE SCALE GENOMIC DNA]</scope>
    <source>
        <strain evidence="10 15">BVI</strain>
        <strain evidence="12 17">Cflag</strain>
        <strain evidence="13 14">E4-10P</strain>
        <strain evidence="11 16">RCC970-E3</strain>
    </source>
</reference>
<dbReference type="Proteomes" id="UP000324907">
    <property type="component" value="Unassembled WGS sequence"/>
</dbReference>
<dbReference type="Gene3D" id="2.60.260.20">
    <property type="entry name" value="Urease metallochaperone UreE, N-terminal domain"/>
    <property type="match status" value="2"/>
</dbReference>
<evidence type="ECO:0000313" key="12">
    <source>
        <dbReference type="EMBL" id="KAA0168989.1"/>
    </source>
</evidence>
<dbReference type="InterPro" id="IPR008971">
    <property type="entry name" value="HSP40/DnaJ_pept-bd"/>
</dbReference>
<dbReference type="InterPro" id="IPR001623">
    <property type="entry name" value="DnaJ_domain"/>
</dbReference>
<dbReference type="EMBL" id="VLTN01000002">
    <property type="protein sequence ID" value="KAA0157151.1"/>
    <property type="molecule type" value="Genomic_DNA"/>
</dbReference>
<dbReference type="InterPro" id="IPR018253">
    <property type="entry name" value="DnaJ_domain_CS"/>
</dbReference>
<keyword evidence="7" id="KW-0732">Signal</keyword>
<keyword evidence="2" id="KW-0677">Repeat</keyword>
<dbReference type="Pfam" id="PF00226">
    <property type="entry name" value="DnaJ"/>
    <property type="match status" value="1"/>
</dbReference>
<dbReference type="AlphaFoldDB" id="A0A5A8DUV2"/>
<dbReference type="CDD" id="cd06257">
    <property type="entry name" value="DnaJ"/>
    <property type="match status" value="1"/>
</dbReference>
<dbReference type="InterPro" id="IPR036410">
    <property type="entry name" value="HSP_DnaJ_Cys-rich_dom_sf"/>
</dbReference>
<feature type="region of interest" description="Disordered" evidence="6">
    <location>
        <begin position="84"/>
        <end position="106"/>
    </location>
</feature>
<dbReference type="SUPFAM" id="SSF46565">
    <property type="entry name" value="Chaperone J-domain"/>
    <property type="match status" value="1"/>
</dbReference>
<dbReference type="Gene3D" id="1.10.287.110">
    <property type="entry name" value="DnaJ domain"/>
    <property type="match status" value="1"/>
</dbReference>
<sequence>MRPASLLALAALGLLAAQLAWGRDLYRALGVKRTASQREIKRAWRRLALLLHPDKIGPDATEKQKERFADASSAYEVLSDPDRRRVYDDTGDTGPSSAAASGQDRDYTANGGVEMFVHFPRGGFRFRRFVPENPKAEPIVVNVLLTLEQLLEPTQHLFHVKRRVMCPHCLGTGADGMDNIKQCTTCGGTGRQVHLGHGPGEYRQATRIKCPVCSGTGTVVAKPCKVCHGHHTVETSAELNFTVPAGALDGQAVVLQQQGHQAWLHAHGDGVLVVRRAPHKVFQSEEANLKMEVAVSLLDALLGFNRTIQLLNGTSHTLVRQTITMSGTQVTVPGAGLPKAGPGSNPFGSMVKLEQPKGPVPMGDLVVVFRVLFPQSVTPAQGRALAAALGESHAHLVRRIVEMTRAAEASAAGEAMQEEETFHSDHCLAEDPWLCPSQPLTAMRWVFSNSRCSRLKPGLAEVEVWGPHCAPELFEDHYGVPGAARESGQRDGDGAQETQQAAGANSSDVGAD</sequence>
<evidence type="ECO:0000256" key="7">
    <source>
        <dbReference type="SAM" id="SignalP"/>
    </source>
</evidence>
<name>A0A5A8DUV2_CAFRO</name>
<dbReference type="Pfam" id="PF00684">
    <property type="entry name" value="DnaJ_CXXCXGXG"/>
    <property type="match status" value="1"/>
</dbReference>
<organism evidence="12 17">
    <name type="scientific">Cafeteria roenbergensis</name>
    <name type="common">Marine flagellate</name>
    <dbReference type="NCBI Taxonomy" id="33653"/>
    <lineage>
        <taxon>Eukaryota</taxon>
        <taxon>Sar</taxon>
        <taxon>Stramenopiles</taxon>
        <taxon>Bigyra</taxon>
        <taxon>Opalozoa</taxon>
        <taxon>Bicosoecida</taxon>
        <taxon>Cafeteriaceae</taxon>
        <taxon>Cafeteria</taxon>
    </lineage>
</organism>
<evidence type="ECO:0000313" key="17">
    <source>
        <dbReference type="Proteomes" id="UP000325113"/>
    </source>
</evidence>
<evidence type="ECO:0000313" key="10">
    <source>
        <dbReference type="EMBL" id="KAA0157151.1"/>
    </source>
</evidence>
<dbReference type="PROSITE" id="PS00636">
    <property type="entry name" value="DNAJ_1"/>
    <property type="match status" value="1"/>
</dbReference>
<evidence type="ECO:0000313" key="14">
    <source>
        <dbReference type="Proteomes" id="UP000322899"/>
    </source>
</evidence>
<evidence type="ECO:0000256" key="1">
    <source>
        <dbReference type="ARBA" id="ARBA00022723"/>
    </source>
</evidence>
<evidence type="ECO:0000313" key="13">
    <source>
        <dbReference type="EMBL" id="KAA0176589.1"/>
    </source>
</evidence>
<dbReference type="CDD" id="cd10747">
    <property type="entry name" value="DnaJ_C"/>
    <property type="match status" value="1"/>
</dbReference>
<dbReference type="GO" id="GO:0051082">
    <property type="term" value="F:unfolded protein binding"/>
    <property type="evidence" value="ECO:0007669"/>
    <property type="project" value="InterPro"/>
</dbReference>
<dbReference type="Proteomes" id="UP000322899">
    <property type="component" value="Unassembled WGS sequence"/>
</dbReference>
<feature type="domain" description="J" evidence="8">
    <location>
        <begin position="24"/>
        <end position="91"/>
    </location>
</feature>
<dbReference type="PROSITE" id="PS51188">
    <property type="entry name" value="ZF_CR"/>
    <property type="match status" value="1"/>
</dbReference>
<dbReference type="OrthoDB" id="550424at2759"/>
<accession>A0A5A8DUV2</accession>
<evidence type="ECO:0000256" key="5">
    <source>
        <dbReference type="PROSITE-ProRule" id="PRU00546"/>
    </source>
</evidence>
<dbReference type="EMBL" id="VLTM01000001">
    <property type="protein sequence ID" value="KAA0168989.1"/>
    <property type="molecule type" value="Genomic_DNA"/>
</dbReference>
<dbReference type="Pfam" id="PF01556">
    <property type="entry name" value="DnaJ_C"/>
    <property type="match status" value="1"/>
</dbReference>
<proteinExistence type="predicted"/>
<evidence type="ECO:0000256" key="2">
    <source>
        <dbReference type="ARBA" id="ARBA00022737"/>
    </source>
</evidence>
<evidence type="ECO:0000259" key="8">
    <source>
        <dbReference type="PROSITE" id="PS50076"/>
    </source>
</evidence>
<dbReference type="Gene3D" id="2.10.230.10">
    <property type="entry name" value="Heat shock protein DnaJ, cysteine-rich domain"/>
    <property type="match status" value="1"/>
</dbReference>
<dbReference type="Proteomes" id="UP000323011">
    <property type="component" value="Unassembled WGS sequence"/>
</dbReference>
<dbReference type="OMA" id="KWAECES"/>
<feature type="zinc finger region" description="CR-type" evidence="5">
    <location>
        <begin position="153"/>
        <end position="236"/>
    </location>
</feature>
<dbReference type="GO" id="GO:0008270">
    <property type="term" value="F:zinc ion binding"/>
    <property type="evidence" value="ECO:0007669"/>
    <property type="project" value="UniProtKB-KW"/>
</dbReference>
<dbReference type="SMART" id="SM00271">
    <property type="entry name" value="DnaJ"/>
    <property type="match status" value="1"/>
</dbReference>
<dbReference type="EMBL" id="VLTO01000007">
    <property type="protein sequence ID" value="KAA0176589.1"/>
    <property type="molecule type" value="Genomic_DNA"/>
</dbReference>
<dbReference type="Proteomes" id="UP000325113">
    <property type="component" value="Unassembled WGS sequence"/>
</dbReference>
<feature type="region of interest" description="Disordered" evidence="6">
    <location>
        <begin position="480"/>
        <end position="512"/>
    </location>
</feature>
<dbReference type="CDD" id="cd10719">
    <property type="entry name" value="DnaJ_zf"/>
    <property type="match status" value="1"/>
</dbReference>
<evidence type="ECO:0000313" key="15">
    <source>
        <dbReference type="Proteomes" id="UP000323011"/>
    </source>
</evidence>
<evidence type="ECO:0008006" key="18">
    <source>
        <dbReference type="Google" id="ProtNLM"/>
    </source>
</evidence>
<gene>
    <name evidence="13" type="ORF">FNF27_01870</name>
    <name evidence="11" type="ORF">FNF28_05523</name>
    <name evidence="10" type="ORF">FNF29_00503</name>
    <name evidence="12" type="ORF">FNF31_00150</name>
</gene>
<feature type="chain" id="PRO_5036365960" description="J domain-containing protein" evidence="7">
    <location>
        <begin position="23"/>
        <end position="512"/>
    </location>
</feature>
<evidence type="ECO:0000256" key="3">
    <source>
        <dbReference type="ARBA" id="ARBA00022771"/>
    </source>
</evidence>